<evidence type="ECO:0000256" key="8">
    <source>
        <dbReference type="SAM" id="MobiDB-lite"/>
    </source>
</evidence>
<feature type="region of interest" description="Disordered" evidence="8">
    <location>
        <begin position="75"/>
        <end position="212"/>
    </location>
</feature>
<feature type="compositionally biased region" description="Low complexity" evidence="8">
    <location>
        <begin position="289"/>
        <end position="301"/>
    </location>
</feature>
<keyword evidence="10" id="KW-1185">Reference proteome</keyword>
<keyword evidence="7" id="KW-0539">Nucleus</keyword>
<organism evidence="9 10">
    <name type="scientific">Tilletia walkeri</name>
    <dbReference type="NCBI Taxonomy" id="117179"/>
    <lineage>
        <taxon>Eukaryota</taxon>
        <taxon>Fungi</taxon>
        <taxon>Dikarya</taxon>
        <taxon>Basidiomycota</taxon>
        <taxon>Ustilaginomycotina</taxon>
        <taxon>Exobasidiomycetes</taxon>
        <taxon>Tilletiales</taxon>
        <taxon>Tilletiaceae</taxon>
        <taxon>Tilletia</taxon>
    </lineage>
</organism>
<keyword evidence="6" id="KW-0862">Zinc</keyword>
<evidence type="ECO:0000256" key="1">
    <source>
        <dbReference type="ARBA" id="ARBA00004123"/>
    </source>
</evidence>
<feature type="compositionally biased region" description="Pro residues" evidence="8">
    <location>
        <begin position="267"/>
        <end position="288"/>
    </location>
</feature>
<dbReference type="GO" id="GO:0043488">
    <property type="term" value="P:regulation of mRNA stability"/>
    <property type="evidence" value="ECO:0007669"/>
    <property type="project" value="InterPro"/>
</dbReference>
<dbReference type="Gene3D" id="1.10.340.40">
    <property type="entry name" value="Nuclear abundant poly(A) RNA-bind protein 2, N-terminal domain"/>
    <property type="match status" value="1"/>
</dbReference>
<feature type="region of interest" description="Disordered" evidence="8">
    <location>
        <begin position="260"/>
        <end position="357"/>
    </location>
</feature>
<dbReference type="GO" id="GO:0005737">
    <property type="term" value="C:cytoplasm"/>
    <property type="evidence" value="ECO:0007669"/>
    <property type="project" value="TreeGrafter"/>
</dbReference>
<dbReference type="Pfam" id="PF14608">
    <property type="entry name" value="zf-CCCH_2"/>
    <property type="match status" value="5"/>
</dbReference>
<reference evidence="9" key="1">
    <citation type="submission" date="2016-04" db="EMBL/GenBank/DDBJ databases">
        <authorList>
            <person name="Nguyen H.D."/>
            <person name="Samba Siva P."/>
            <person name="Cullis J."/>
            <person name="Levesque C.A."/>
            <person name="Hambleton S."/>
        </authorList>
    </citation>
    <scope>NUCLEOTIDE SEQUENCE</scope>
    <source>
        <strain evidence="9">DAOMC 236422</strain>
    </source>
</reference>
<dbReference type="GO" id="GO:0008270">
    <property type="term" value="F:zinc ion binding"/>
    <property type="evidence" value="ECO:0007669"/>
    <property type="project" value="UniProtKB-KW"/>
</dbReference>
<feature type="compositionally biased region" description="Polar residues" evidence="8">
    <location>
        <begin position="319"/>
        <end position="334"/>
    </location>
</feature>
<dbReference type="EMBL" id="LWDG02000016">
    <property type="protein sequence ID" value="KAE8271542.1"/>
    <property type="molecule type" value="Genomic_DNA"/>
</dbReference>
<feature type="compositionally biased region" description="Low complexity" evidence="8">
    <location>
        <begin position="115"/>
        <end position="127"/>
    </location>
</feature>
<dbReference type="InterPro" id="IPR040366">
    <property type="entry name" value="Nab2/ZC3H14"/>
</dbReference>
<evidence type="ECO:0008006" key="11">
    <source>
        <dbReference type="Google" id="ProtNLM"/>
    </source>
</evidence>
<gene>
    <name evidence="9" type="ORF">A4X09_0g815</name>
</gene>
<accession>A0A8X7T794</accession>
<dbReference type="PANTHER" id="PTHR14738">
    <property type="entry name" value="ZINC FINGER CCCH DOMAIN-CONTAINING PROTEIN 14"/>
    <property type="match status" value="1"/>
</dbReference>
<name>A0A8X7T794_9BASI</name>
<dbReference type="Proteomes" id="UP000078113">
    <property type="component" value="Unassembled WGS sequence"/>
</dbReference>
<feature type="compositionally biased region" description="Low complexity" evidence="8">
    <location>
        <begin position="91"/>
        <end position="106"/>
    </location>
</feature>
<keyword evidence="3" id="KW-0479">Metal-binding</keyword>
<reference evidence="9" key="2">
    <citation type="journal article" date="2019" name="IMA Fungus">
        <title>Genome sequencing and comparison of five Tilletia species to identify candidate genes for the detection of regulated species infecting wheat.</title>
        <authorList>
            <person name="Nguyen H.D.T."/>
            <person name="Sultana T."/>
            <person name="Kesanakurti P."/>
            <person name="Hambleton S."/>
        </authorList>
    </citation>
    <scope>NUCLEOTIDE SEQUENCE</scope>
    <source>
        <strain evidence="9">DAOMC 236422</strain>
    </source>
</reference>
<keyword evidence="5" id="KW-0863">Zinc-finger</keyword>
<comment type="similarity">
    <text evidence="2">Belongs to the ZC3H14 family.</text>
</comment>
<dbReference type="GO" id="GO:0008143">
    <property type="term" value="F:poly(A) binding"/>
    <property type="evidence" value="ECO:0007669"/>
    <property type="project" value="InterPro"/>
</dbReference>
<evidence type="ECO:0000256" key="6">
    <source>
        <dbReference type="ARBA" id="ARBA00022833"/>
    </source>
</evidence>
<dbReference type="AlphaFoldDB" id="A0A8X7T794"/>
<feature type="compositionally biased region" description="Low complexity" evidence="8">
    <location>
        <begin position="613"/>
        <end position="637"/>
    </location>
</feature>
<protein>
    <recommendedName>
        <fullName evidence="11">C3H1-type domain-containing protein</fullName>
    </recommendedName>
</protein>
<feature type="region of interest" description="Disordered" evidence="8">
    <location>
        <begin position="602"/>
        <end position="637"/>
    </location>
</feature>
<comment type="caution">
    <text evidence="9">The sequence shown here is derived from an EMBL/GenBank/DDBJ whole genome shotgun (WGS) entry which is preliminary data.</text>
</comment>
<dbReference type="PANTHER" id="PTHR14738:SF29">
    <property type="entry name" value="ZINC FINGER CCCH DOMAIN-CONTAINING PROTEIN 14"/>
    <property type="match status" value="1"/>
</dbReference>
<dbReference type="Gene3D" id="4.10.1000.40">
    <property type="match status" value="2"/>
</dbReference>
<evidence type="ECO:0000256" key="4">
    <source>
        <dbReference type="ARBA" id="ARBA00022737"/>
    </source>
</evidence>
<evidence type="ECO:0000256" key="5">
    <source>
        <dbReference type="ARBA" id="ARBA00022771"/>
    </source>
</evidence>
<evidence type="ECO:0000256" key="7">
    <source>
        <dbReference type="ARBA" id="ARBA00023242"/>
    </source>
</evidence>
<sequence>MPKTRRQVIQAELVRREYCTEDDSVFAEFVDLMYGNKKTKEAIDAELSELIGPDYNPSFTDWLFRKAEALAAGIDEEEEPARKAAVPAPPTVSASPRTQAPSPSSSRRPDDATRSLEASRTTSAATAPPNDPTQDERSRRIPPHMLGPRGFSRPADSYRPTRMEPTQQSRSSGPRELFASAMNQARRGPEPIAGSKRTMAMRSPSPVGYQNDTMRAPKRAAMDDPSLQSASFAFPDFERNAAYVPPKEVRIRGVGAMASASALAPSPSAPAPAPAPVSPPRAPEPASAPAPTETVAVPTAPRGRGVQELFPGKGPVGTGSPQRGPTYAGRQTVNPPAPTPSIFQRASVPDPRASSFVPQTFRPQPQQMQSMDVDMAPASAFGAAGTPHYNPLFFGGNMGATSGPLTEPPLAARLSAMLPDNNFMETTPTIQPVVRANDISEFPTVPLDVSLCKWDLKCTNPMCRYSHATPSAAKSSEAANALVLKQEACSFGPRCSKKDCVSSHPSPAVTMAYAKAGLLSSANHQNSNNQHNNNFNGHNMMSFQPNQSVGTGGGNTPVWNITPGQVRCRWQSECKNPTCPFQHFDNGGNLVVPPARLAAGTGSASKEVSMSKAPAAEQATPTATTSDGKPAALDRALGDNGAGGAGAGAVAGGAMSGKRCKWGADCRRADCMYGHPPTRPVPPGGTSSAFAAAPATNNSTFTFSAPGSTSCRYGLSCFRADCFYSHPPGRKVAGGGGSDGMVNRMARFNLPADTKMETIIPQDSAA</sequence>
<dbReference type="GO" id="GO:0005634">
    <property type="term" value="C:nucleus"/>
    <property type="evidence" value="ECO:0007669"/>
    <property type="project" value="UniProtKB-SubCell"/>
</dbReference>
<keyword evidence="4" id="KW-0677">Repeat</keyword>
<evidence type="ECO:0000313" key="10">
    <source>
        <dbReference type="Proteomes" id="UP000078113"/>
    </source>
</evidence>
<dbReference type="InterPro" id="IPR043094">
    <property type="entry name" value="Nab2/ZC3H14_N_sf"/>
</dbReference>
<evidence type="ECO:0000256" key="3">
    <source>
        <dbReference type="ARBA" id="ARBA00022723"/>
    </source>
</evidence>
<comment type="subcellular location">
    <subcellularLocation>
        <location evidence="1">Nucleus</location>
    </subcellularLocation>
</comment>
<evidence type="ECO:0000256" key="2">
    <source>
        <dbReference type="ARBA" id="ARBA00008423"/>
    </source>
</evidence>
<evidence type="ECO:0000313" key="9">
    <source>
        <dbReference type="EMBL" id="KAE8271542.1"/>
    </source>
</evidence>
<proteinExistence type="inferred from homology"/>